<proteinExistence type="inferred from homology"/>
<protein>
    <submittedName>
        <fullName evidence="3">NAD(P)-dependent dehydrogenase (Short-subunit alcohol dehydrogenase family)</fullName>
    </submittedName>
</protein>
<dbReference type="InterPro" id="IPR036291">
    <property type="entry name" value="NAD(P)-bd_dom_sf"/>
</dbReference>
<evidence type="ECO:0000313" key="3">
    <source>
        <dbReference type="EMBL" id="MBB4653477.1"/>
    </source>
</evidence>
<dbReference type="InterPro" id="IPR020904">
    <property type="entry name" value="Sc_DH/Rdtase_CS"/>
</dbReference>
<keyword evidence="4" id="KW-1185">Reference proteome</keyword>
<reference evidence="3 4" key="1">
    <citation type="submission" date="2020-08" db="EMBL/GenBank/DDBJ databases">
        <title>Genomic Encyclopedia of Type Strains, Phase IV (KMG-IV): sequencing the most valuable type-strain genomes for metagenomic binning, comparative biology and taxonomic classification.</title>
        <authorList>
            <person name="Goeker M."/>
        </authorList>
    </citation>
    <scope>NUCLEOTIDE SEQUENCE [LARGE SCALE GENOMIC DNA]</scope>
    <source>
        <strain evidence="3 4">DSM 7050</strain>
    </source>
</reference>
<keyword evidence="2" id="KW-0560">Oxidoreductase</keyword>
<dbReference type="PROSITE" id="PS00061">
    <property type="entry name" value="ADH_SHORT"/>
    <property type="match status" value="1"/>
</dbReference>
<dbReference type="EMBL" id="JACHOT010000017">
    <property type="protein sequence ID" value="MBB4653477.1"/>
    <property type="molecule type" value="Genomic_DNA"/>
</dbReference>
<dbReference type="Proteomes" id="UP000539538">
    <property type="component" value="Unassembled WGS sequence"/>
</dbReference>
<dbReference type="Pfam" id="PF13561">
    <property type="entry name" value="adh_short_C2"/>
    <property type="match status" value="1"/>
</dbReference>
<comment type="similarity">
    <text evidence="1">Belongs to the short-chain dehydrogenases/reductases (SDR) family.</text>
</comment>
<evidence type="ECO:0000256" key="1">
    <source>
        <dbReference type="ARBA" id="ARBA00006484"/>
    </source>
</evidence>
<dbReference type="PANTHER" id="PTHR42760">
    <property type="entry name" value="SHORT-CHAIN DEHYDROGENASES/REDUCTASES FAMILY MEMBER"/>
    <property type="match status" value="1"/>
</dbReference>
<dbReference type="CDD" id="cd05233">
    <property type="entry name" value="SDR_c"/>
    <property type="match status" value="1"/>
</dbReference>
<accession>A0ABR6L9J4</accession>
<comment type="caution">
    <text evidence="3">The sequence shown here is derived from an EMBL/GenBank/DDBJ whole genome shotgun (WGS) entry which is preliminary data.</text>
</comment>
<evidence type="ECO:0000313" key="4">
    <source>
        <dbReference type="Proteomes" id="UP000539538"/>
    </source>
</evidence>
<dbReference type="Gene3D" id="3.40.50.720">
    <property type="entry name" value="NAD(P)-binding Rossmann-like Domain"/>
    <property type="match status" value="1"/>
</dbReference>
<dbReference type="NCBIfam" id="NF009466">
    <property type="entry name" value="PRK12826.1-2"/>
    <property type="match status" value="1"/>
</dbReference>
<organism evidence="3 4">
    <name type="scientific">Aminobacter niigataensis</name>
    <dbReference type="NCBI Taxonomy" id="83265"/>
    <lineage>
        <taxon>Bacteria</taxon>
        <taxon>Pseudomonadati</taxon>
        <taxon>Pseudomonadota</taxon>
        <taxon>Alphaproteobacteria</taxon>
        <taxon>Hyphomicrobiales</taxon>
        <taxon>Phyllobacteriaceae</taxon>
        <taxon>Aminobacter</taxon>
    </lineage>
</organism>
<dbReference type="InterPro" id="IPR002347">
    <property type="entry name" value="SDR_fam"/>
</dbReference>
<dbReference type="SUPFAM" id="SSF51735">
    <property type="entry name" value="NAD(P)-binding Rossmann-fold domains"/>
    <property type="match status" value="1"/>
</dbReference>
<dbReference type="PRINTS" id="PR00080">
    <property type="entry name" value="SDRFAMILY"/>
</dbReference>
<name>A0ABR6L9J4_9HYPH</name>
<sequence length="258" mass="27521">MDLGLKGLRVIVTAGAGGIGLKIAKAFLDEGAYVHICDVDRDGLANVRQLHRRLTASYCDVSDRASVAEFFADAVKQLGGIDCLVNNAGIAGPVGRVDEITPEEWDRTLDVNTTGQFNCVRLAIPHLQSSENPSIVNMSSAAGRLGFQLRTPYAASKWAVVGFTKSLAMELGSLGIRVNAILPGIVSGERQDAVLAQKAELRGISFEEMKQDALKCASIAEFVSPRQIADTIVCLASLRFRTTTGQAIAVDGDLQMLS</sequence>
<evidence type="ECO:0000256" key="2">
    <source>
        <dbReference type="ARBA" id="ARBA00023002"/>
    </source>
</evidence>
<gene>
    <name evidence="3" type="ORF">GGQ99_005268</name>
</gene>
<dbReference type="RefSeq" id="WP_183264782.1">
    <property type="nucleotide sequence ID" value="NZ_BAAAVZ010000007.1"/>
</dbReference>
<dbReference type="PRINTS" id="PR00081">
    <property type="entry name" value="GDHRDH"/>
</dbReference>
<dbReference type="PANTHER" id="PTHR42760:SF37">
    <property type="entry name" value="CLAVALDEHYDE DEHYDROGENASE"/>
    <property type="match status" value="1"/>
</dbReference>